<dbReference type="eggNOG" id="KOG0940">
    <property type="taxonomic scope" value="Eukaryota"/>
</dbReference>
<evidence type="ECO:0000313" key="15">
    <source>
        <dbReference type="EMBL" id="KNE58376.1"/>
    </source>
</evidence>
<dbReference type="Gene3D" id="3.90.1750.10">
    <property type="entry name" value="Hect, E3 ligase catalytic domains"/>
    <property type="match status" value="1"/>
</dbReference>
<dbReference type="CDD" id="cd00078">
    <property type="entry name" value="HECTc"/>
    <property type="match status" value="1"/>
</dbReference>
<dbReference type="VEuPathDB" id="FungiDB:AMAG_03956"/>
<evidence type="ECO:0000256" key="3">
    <source>
        <dbReference type="ARBA" id="ARBA00004906"/>
    </source>
</evidence>
<dbReference type="SUPFAM" id="SSF56204">
    <property type="entry name" value="Hect, E3 ligase catalytic domain"/>
    <property type="match status" value="1"/>
</dbReference>
<dbReference type="PROSITE" id="PS50020">
    <property type="entry name" value="WW_DOMAIN_2"/>
    <property type="match status" value="2"/>
</dbReference>
<evidence type="ECO:0000256" key="4">
    <source>
        <dbReference type="ARBA" id="ARBA00012485"/>
    </source>
</evidence>
<dbReference type="STRING" id="578462.A0A0L0S7H0"/>
<dbReference type="InterPro" id="IPR035892">
    <property type="entry name" value="C2_domain_sf"/>
</dbReference>
<dbReference type="InterPro" id="IPR036020">
    <property type="entry name" value="WW_dom_sf"/>
</dbReference>
<feature type="domain" description="WW" evidence="13">
    <location>
        <begin position="220"/>
        <end position="253"/>
    </location>
</feature>
<dbReference type="CDD" id="cd00201">
    <property type="entry name" value="WW"/>
    <property type="match status" value="2"/>
</dbReference>
<dbReference type="InterPro" id="IPR001202">
    <property type="entry name" value="WW_dom"/>
</dbReference>
<dbReference type="InterPro" id="IPR024928">
    <property type="entry name" value="E3_ub_ligase_SMURF1"/>
</dbReference>
<dbReference type="UniPathway" id="UPA00143"/>
<accession>A0A0L0S7H0</accession>
<name>A0A0L0S7H0_ALLM3</name>
<evidence type="ECO:0000256" key="5">
    <source>
        <dbReference type="ARBA" id="ARBA00022490"/>
    </source>
</evidence>
<dbReference type="FunFam" id="3.30.2160.10:FF:000001">
    <property type="entry name" value="E3 ubiquitin-protein ligase NEDD4-like"/>
    <property type="match status" value="1"/>
</dbReference>
<dbReference type="AlphaFoldDB" id="A0A0L0S7H0"/>
<dbReference type="PANTHER" id="PTHR11254">
    <property type="entry name" value="HECT DOMAIN UBIQUITIN-PROTEIN LIGASE"/>
    <property type="match status" value="1"/>
</dbReference>
<dbReference type="FunFam" id="2.20.70.10:FF:000017">
    <property type="entry name" value="E3 ubiquitin-protein ligase"/>
    <property type="match status" value="1"/>
</dbReference>
<evidence type="ECO:0000259" key="14">
    <source>
        <dbReference type="PROSITE" id="PS50237"/>
    </source>
</evidence>
<feature type="region of interest" description="Disordered" evidence="11">
    <location>
        <begin position="245"/>
        <end position="269"/>
    </location>
</feature>
<dbReference type="PANTHER" id="PTHR11254:SF440">
    <property type="entry name" value="E3 UBIQUITIN-PROTEIN LIGASE NEDD-4"/>
    <property type="match status" value="1"/>
</dbReference>
<feature type="compositionally biased region" description="Low complexity" evidence="11">
    <location>
        <begin position="256"/>
        <end position="268"/>
    </location>
</feature>
<reference evidence="15 16" key="1">
    <citation type="submission" date="2009-11" db="EMBL/GenBank/DDBJ databases">
        <title>Annotation of Allomyces macrogynus ATCC 38327.</title>
        <authorList>
            <consortium name="The Broad Institute Genome Sequencing Platform"/>
            <person name="Russ C."/>
            <person name="Cuomo C."/>
            <person name="Burger G."/>
            <person name="Gray M.W."/>
            <person name="Holland P.W.H."/>
            <person name="King N."/>
            <person name="Lang F.B.F."/>
            <person name="Roger A.J."/>
            <person name="Ruiz-Trillo I."/>
            <person name="Young S.K."/>
            <person name="Zeng Q."/>
            <person name="Gargeya S."/>
            <person name="Fitzgerald M."/>
            <person name="Haas B."/>
            <person name="Abouelleil A."/>
            <person name="Alvarado L."/>
            <person name="Arachchi H.M."/>
            <person name="Berlin A."/>
            <person name="Chapman S.B."/>
            <person name="Gearin G."/>
            <person name="Goldberg J."/>
            <person name="Griggs A."/>
            <person name="Gujja S."/>
            <person name="Hansen M."/>
            <person name="Heiman D."/>
            <person name="Howarth C."/>
            <person name="Larimer J."/>
            <person name="Lui A."/>
            <person name="MacDonald P.J.P."/>
            <person name="McCowen C."/>
            <person name="Montmayeur A."/>
            <person name="Murphy C."/>
            <person name="Neiman D."/>
            <person name="Pearson M."/>
            <person name="Priest M."/>
            <person name="Roberts A."/>
            <person name="Saif S."/>
            <person name="Shea T."/>
            <person name="Sisk P."/>
            <person name="Stolte C."/>
            <person name="Sykes S."/>
            <person name="Wortman J."/>
            <person name="Nusbaum C."/>
            <person name="Birren B."/>
        </authorList>
    </citation>
    <scope>NUCLEOTIDE SEQUENCE [LARGE SCALE GENOMIC DNA]</scope>
    <source>
        <strain evidence="15 16">ATCC 38327</strain>
    </source>
</reference>
<dbReference type="SMART" id="SM00119">
    <property type="entry name" value="HECTc"/>
    <property type="match status" value="1"/>
</dbReference>
<keyword evidence="6" id="KW-0808">Transferase</keyword>
<evidence type="ECO:0000256" key="6">
    <source>
        <dbReference type="ARBA" id="ARBA00022679"/>
    </source>
</evidence>
<keyword evidence="8 10" id="KW-0833">Ubl conjugation pathway</keyword>
<dbReference type="FunFam" id="3.30.2410.10:FF:000001">
    <property type="entry name" value="E3 ubiquitin-protein ligase NEDD4-like"/>
    <property type="match status" value="1"/>
</dbReference>
<sequence>MLGSSRRQVNPWPSNWRRFINFTVIAADGLYKRDAAKLPYPFATVTVDGIQQSTTAIIRRTLNPYWNESFEIEVTPSSVITVQISDQRLRKSGDAQPSLGIANVHLGQTDFNLDAVGADRMLTLELSRPKPNASVRGKVIVNLSTKVSNMSRAASLANASAVNAAGAVESSASSVSSMAATSVVNPSTITRGLLGEERSQSPAQSPLVAAVNNLNLADLGPLPAGWEMRTMPSGRPYFVDHNTRTTTWGDPRDQQSVSAAPPSAPSVSMTLDQLPDGWEMRTTQFGRVYFVEHNTQKTSWNDPRLGETVPKYRRDFQEKLDHFSRQPEMLRQPGWCQFSVSRKLLFETSIAALMRLPVHELKKRPSITMDGEEGVDVGGVSREFFLLLSQEMFNPDYGLFEYAESDKRTLKINPKSAVNPEHLTYFRFIGRVVGLAIFHGFFLDALFVGSFYKTILKQKITVSDMESFDAAHYRSLKWMLENDITDVLDETMSTEDHRFGEVVTINLVPGGRDIAVTEKNKKEYVDKITEWHIVKSVEKQLNAFRQGLFELVPANVISVFDERELELLINGLAEFDVDDWVTHSVYLGYTASEPVIIWFWQCVRSWDNEKRARLLQFATGTSRIPSSGFRYLQGTDGPCKFTIERARGDVQALPKAHTCFNRIDLPPYQSYAMLERKTLDGRRGDHGLWARVGRVADLELA</sequence>
<dbReference type="InterPro" id="IPR000008">
    <property type="entry name" value="C2_dom"/>
</dbReference>
<feature type="domain" description="WW" evidence="13">
    <location>
        <begin position="272"/>
        <end position="305"/>
    </location>
</feature>
<feature type="domain" description="HECT" evidence="14">
    <location>
        <begin position="361"/>
        <end position="679"/>
    </location>
</feature>
<gene>
    <name evidence="15" type="ORF">AMAG_03956</name>
</gene>
<keyword evidence="16" id="KW-1185">Reference proteome</keyword>
<evidence type="ECO:0000256" key="2">
    <source>
        <dbReference type="ARBA" id="ARBA00004496"/>
    </source>
</evidence>
<dbReference type="PROSITE" id="PS50004">
    <property type="entry name" value="C2"/>
    <property type="match status" value="1"/>
</dbReference>
<feature type="active site" description="Glycyl thioester intermediate" evidence="9 10">
    <location>
        <position position="659"/>
    </location>
</feature>
<evidence type="ECO:0000259" key="12">
    <source>
        <dbReference type="PROSITE" id="PS50004"/>
    </source>
</evidence>
<dbReference type="OrthoDB" id="8068875at2759"/>
<dbReference type="Pfam" id="PF00397">
    <property type="entry name" value="WW"/>
    <property type="match status" value="2"/>
</dbReference>
<evidence type="ECO:0000256" key="9">
    <source>
        <dbReference type="PIRSR" id="PIRSR001569-1"/>
    </source>
</evidence>
<evidence type="ECO:0000256" key="1">
    <source>
        <dbReference type="ARBA" id="ARBA00000885"/>
    </source>
</evidence>
<organism evidence="15 16">
    <name type="scientific">Allomyces macrogynus (strain ATCC 38327)</name>
    <name type="common">Allomyces javanicus var. macrogynus</name>
    <dbReference type="NCBI Taxonomy" id="578462"/>
    <lineage>
        <taxon>Eukaryota</taxon>
        <taxon>Fungi</taxon>
        <taxon>Fungi incertae sedis</taxon>
        <taxon>Blastocladiomycota</taxon>
        <taxon>Blastocladiomycetes</taxon>
        <taxon>Blastocladiales</taxon>
        <taxon>Blastocladiaceae</taxon>
        <taxon>Allomyces</taxon>
    </lineage>
</organism>
<dbReference type="FunFam" id="3.90.1750.10:FF:000079">
    <property type="entry name" value="E3 ubiquitin-protein ligase"/>
    <property type="match status" value="1"/>
</dbReference>
<dbReference type="EMBL" id="GG745333">
    <property type="protein sequence ID" value="KNE58376.1"/>
    <property type="molecule type" value="Genomic_DNA"/>
</dbReference>
<dbReference type="PROSITE" id="PS50237">
    <property type="entry name" value="HECT"/>
    <property type="match status" value="1"/>
</dbReference>
<dbReference type="SUPFAM" id="SSF51045">
    <property type="entry name" value="WW domain"/>
    <property type="match status" value="2"/>
</dbReference>
<dbReference type="PIRSF" id="PIRSF001569">
    <property type="entry name" value="E3_ub_ligase_SMURF1"/>
    <property type="match status" value="1"/>
</dbReference>
<dbReference type="Gene3D" id="2.20.70.10">
    <property type="match status" value="1"/>
</dbReference>
<dbReference type="EC" id="2.3.2.26" evidence="4"/>
<keyword evidence="7" id="KW-0677">Repeat</keyword>
<dbReference type="Proteomes" id="UP000054350">
    <property type="component" value="Unassembled WGS sequence"/>
</dbReference>
<proteinExistence type="predicted"/>
<dbReference type="InterPro" id="IPR050409">
    <property type="entry name" value="E3_ubiq-protein_ligase"/>
</dbReference>
<dbReference type="Gene3D" id="3.30.2410.10">
    <property type="entry name" value="Hect, E3 ligase catalytic domain"/>
    <property type="match status" value="1"/>
</dbReference>
<dbReference type="GO" id="GO:0061630">
    <property type="term" value="F:ubiquitin protein ligase activity"/>
    <property type="evidence" value="ECO:0007669"/>
    <property type="project" value="UniProtKB-EC"/>
</dbReference>
<evidence type="ECO:0000256" key="8">
    <source>
        <dbReference type="ARBA" id="ARBA00022786"/>
    </source>
</evidence>
<comment type="pathway">
    <text evidence="3">Protein modification; protein ubiquitination.</text>
</comment>
<feature type="domain" description="C2" evidence="12">
    <location>
        <begin position="1"/>
        <end position="126"/>
    </location>
</feature>
<dbReference type="Gene3D" id="2.60.40.150">
    <property type="entry name" value="C2 domain"/>
    <property type="match status" value="1"/>
</dbReference>
<dbReference type="Gene3D" id="3.30.2160.10">
    <property type="entry name" value="Hect, E3 ligase catalytic domain"/>
    <property type="match status" value="1"/>
</dbReference>
<evidence type="ECO:0000256" key="7">
    <source>
        <dbReference type="ARBA" id="ARBA00022737"/>
    </source>
</evidence>
<protein>
    <recommendedName>
        <fullName evidence="4">HECT-type E3 ubiquitin transferase</fullName>
        <ecNumber evidence="4">2.3.2.26</ecNumber>
    </recommendedName>
</protein>
<comment type="catalytic activity">
    <reaction evidence="1">
        <text>S-ubiquitinyl-[E2 ubiquitin-conjugating enzyme]-L-cysteine + [acceptor protein]-L-lysine = [E2 ubiquitin-conjugating enzyme]-L-cysteine + N(6)-ubiquitinyl-[acceptor protein]-L-lysine.</text>
        <dbReference type="EC" id="2.3.2.26"/>
    </reaction>
</comment>
<evidence type="ECO:0000313" key="16">
    <source>
        <dbReference type="Proteomes" id="UP000054350"/>
    </source>
</evidence>
<dbReference type="InterPro" id="IPR000569">
    <property type="entry name" value="HECT_dom"/>
</dbReference>
<evidence type="ECO:0000256" key="10">
    <source>
        <dbReference type="PROSITE-ProRule" id="PRU00104"/>
    </source>
</evidence>
<dbReference type="GO" id="GO:0016567">
    <property type="term" value="P:protein ubiquitination"/>
    <property type="evidence" value="ECO:0007669"/>
    <property type="project" value="UniProtKB-UniPathway"/>
</dbReference>
<dbReference type="SMART" id="SM00239">
    <property type="entry name" value="C2"/>
    <property type="match status" value="1"/>
</dbReference>
<dbReference type="SMART" id="SM00456">
    <property type="entry name" value="WW"/>
    <property type="match status" value="2"/>
</dbReference>
<dbReference type="GO" id="GO:0005737">
    <property type="term" value="C:cytoplasm"/>
    <property type="evidence" value="ECO:0007669"/>
    <property type="project" value="UniProtKB-SubCell"/>
</dbReference>
<evidence type="ECO:0000259" key="13">
    <source>
        <dbReference type="PROSITE" id="PS50020"/>
    </source>
</evidence>
<dbReference type="Pfam" id="PF00168">
    <property type="entry name" value="C2"/>
    <property type="match status" value="1"/>
</dbReference>
<comment type="subcellular location">
    <subcellularLocation>
        <location evidence="2">Cytoplasm</location>
    </subcellularLocation>
</comment>
<dbReference type="InterPro" id="IPR035983">
    <property type="entry name" value="Hect_E3_ubiquitin_ligase"/>
</dbReference>
<evidence type="ECO:0000256" key="11">
    <source>
        <dbReference type="SAM" id="MobiDB-lite"/>
    </source>
</evidence>
<dbReference type="GO" id="GO:0006511">
    <property type="term" value="P:ubiquitin-dependent protein catabolic process"/>
    <property type="evidence" value="ECO:0007669"/>
    <property type="project" value="InterPro"/>
</dbReference>
<dbReference type="Pfam" id="PF00632">
    <property type="entry name" value="HECT"/>
    <property type="match status" value="1"/>
</dbReference>
<dbReference type="SUPFAM" id="SSF49562">
    <property type="entry name" value="C2 domain (Calcium/lipid-binding domain, CaLB)"/>
    <property type="match status" value="1"/>
</dbReference>
<reference evidence="16" key="2">
    <citation type="submission" date="2009-11" db="EMBL/GenBank/DDBJ databases">
        <title>The Genome Sequence of Allomyces macrogynus strain ATCC 38327.</title>
        <authorList>
            <consortium name="The Broad Institute Genome Sequencing Platform"/>
            <person name="Russ C."/>
            <person name="Cuomo C."/>
            <person name="Shea T."/>
            <person name="Young S.K."/>
            <person name="Zeng Q."/>
            <person name="Koehrsen M."/>
            <person name="Haas B."/>
            <person name="Borodovsky M."/>
            <person name="Guigo R."/>
            <person name="Alvarado L."/>
            <person name="Berlin A."/>
            <person name="Borenstein D."/>
            <person name="Chen Z."/>
            <person name="Engels R."/>
            <person name="Freedman E."/>
            <person name="Gellesch M."/>
            <person name="Goldberg J."/>
            <person name="Griggs A."/>
            <person name="Gujja S."/>
            <person name="Heiman D."/>
            <person name="Hepburn T."/>
            <person name="Howarth C."/>
            <person name="Jen D."/>
            <person name="Larson L."/>
            <person name="Lewis B."/>
            <person name="Mehta T."/>
            <person name="Park D."/>
            <person name="Pearson M."/>
            <person name="Roberts A."/>
            <person name="Saif S."/>
            <person name="Shenoy N."/>
            <person name="Sisk P."/>
            <person name="Stolte C."/>
            <person name="Sykes S."/>
            <person name="Walk T."/>
            <person name="White J."/>
            <person name="Yandava C."/>
            <person name="Burger G."/>
            <person name="Gray M.W."/>
            <person name="Holland P.W.H."/>
            <person name="King N."/>
            <person name="Lang F.B.F."/>
            <person name="Roger A.J."/>
            <person name="Ruiz-Trillo I."/>
            <person name="Lander E."/>
            <person name="Nusbaum C."/>
        </authorList>
    </citation>
    <scope>NUCLEOTIDE SEQUENCE [LARGE SCALE GENOMIC DNA]</scope>
    <source>
        <strain evidence="16">ATCC 38327</strain>
    </source>
</reference>
<dbReference type="PROSITE" id="PS01159">
    <property type="entry name" value="WW_DOMAIN_1"/>
    <property type="match status" value="2"/>
</dbReference>
<keyword evidence="5" id="KW-0963">Cytoplasm</keyword>